<comment type="caution">
    <text evidence="1">The sequence shown here is derived from an EMBL/GenBank/DDBJ whole genome shotgun (WGS) entry which is preliminary data.</text>
</comment>
<evidence type="ECO:0000313" key="1">
    <source>
        <dbReference type="EMBL" id="THU49157.1"/>
    </source>
</evidence>
<dbReference type="EMBL" id="PYDT01000009">
    <property type="protein sequence ID" value="THU49157.1"/>
    <property type="molecule type" value="Genomic_DNA"/>
</dbReference>
<name>A0A4S8IL19_MUSBA</name>
<dbReference type="AlphaFoldDB" id="A0A4S8IL19"/>
<accession>A0A4S8IL19</accession>
<protein>
    <submittedName>
        <fullName evidence="1">Uncharacterized protein</fullName>
    </submittedName>
</protein>
<dbReference type="STRING" id="52838.A0A4S8IL19"/>
<proteinExistence type="predicted"/>
<sequence length="142" mass="16178">MPTDCLVDLRRPLRAGYRGEGKRSMWWQSYVDDHLMREVVGQHHTAAGGAWAQTAFFPQVLPHLFFPGFPERIKISMIFVVDRINHVGHGGLHVEDVQKNLDVGCLCVLVIYVDAYNGRVSKRWGRTAERDADALTIARDEF</sequence>
<dbReference type="Proteomes" id="UP000317650">
    <property type="component" value="Chromosome 6"/>
</dbReference>
<keyword evidence="2" id="KW-1185">Reference proteome</keyword>
<reference evidence="1 2" key="1">
    <citation type="journal article" date="2019" name="Nat. Plants">
        <title>Genome sequencing of Musa balbisiana reveals subgenome evolution and function divergence in polyploid bananas.</title>
        <authorList>
            <person name="Yao X."/>
        </authorList>
    </citation>
    <scope>NUCLEOTIDE SEQUENCE [LARGE SCALE GENOMIC DNA]</scope>
    <source>
        <strain evidence="2">cv. DH-PKW</strain>
        <tissue evidence="1">Leaves</tissue>
    </source>
</reference>
<evidence type="ECO:0000313" key="2">
    <source>
        <dbReference type="Proteomes" id="UP000317650"/>
    </source>
</evidence>
<organism evidence="1 2">
    <name type="scientific">Musa balbisiana</name>
    <name type="common">Banana</name>
    <dbReference type="NCBI Taxonomy" id="52838"/>
    <lineage>
        <taxon>Eukaryota</taxon>
        <taxon>Viridiplantae</taxon>
        <taxon>Streptophyta</taxon>
        <taxon>Embryophyta</taxon>
        <taxon>Tracheophyta</taxon>
        <taxon>Spermatophyta</taxon>
        <taxon>Magnoliopsida</taxon>
        <taxon>Liliopsida</taxon>
        <taxon>Zingiberales</taxon>
        <taxon>Musaceae</taxon>
        <taxon>Musa</taxon>
    </lineage>
</organism>
<gene>
    <name evidence="1" type="ORF">C4D60_Mb06t06600</name>
</gene>